<evidence type="ECO:0000313" key="2">
    <source>
        <dbReference type="Proteomes" id="UP000247792"/>
    </source>
</evidence>
<protein>
    <recommendedName>
        <fullName evidence="3">DUF1365 family protein</fullName>
    </recommendedName>
</protein>
<dbReference type="Proteomes" id="UP000247792">
    <property type="component" value="Unassembled WGS sequence"/>
</dbReference>
<evidence type="ECO:0008006" key="3">
    <source>
        <dbReference type="Google" id="ProtNLM"/>
    </source>
</evidence>
<dbReference type="RefSeq" id="WP_110256408.1">
    <property type="nucleotide sequence ID" value="NZ_QJKB01000006.1"/>
</dbReference>
<evidence type="ECO:0000313" key="1">
    <source>
        <dbReference type="EMBL" id="PXX41969.1"/>
    </source>
</evidence>
<keyword evidence="2" id="KW-1185">Reference proteome</keyword>
<dbReference type="AlphaFoldDB" id="A0A318JE15"/>
<reference evidence="1 2" key="1">
    <citation type="submission" date="2018-05" db="EMBL/GenBank/DDBJ databases">
        <title>Genomic Encyclopedia of Type Strains, Phase IV (KMG-IV): sequencing the most valuable type-strain genomes for metagenomic binning, comparative biology and taxonomic classification.</title>
        <authorList>
            <person name="Goeker M."/>
        </authorList>
    </citation>
    <scope>NUCLEOTIDE SEQUENCE [LARGE SCALE GENOMIC DNA]</scope>
    <source>
        <strain evidence="1 2">DSM 19792</strain>
    </source>
</reference>
<organism evidence="1 2">
    <name type="scientific">Undibacterium pigrum</name>
    <dbReference type="NCBI Taxonomy" id="401470"/>
    <lineage>
        <taxon>Bacteria</taxon>
        <taxon>Pseudomonadati</taxon>
        <taxon>Pseudomonadota</taxon>
        <taxon>Betaproteobacteria</taxon>
        <taxon>Burkholderiales</taxon>
        <taxon>Oxalobacteraceae</taxon>
        <taxon>Undibacterium</taxon>
    </lineage>
</organism>
<sequence length="269" mass="30839">MNTPEPKPSVILCTGEVMHKRLRPAKNAFRYGVFFIRVPVRDINRLSTSTLFSVNRFNALSFHERDHGDARQPLDQWIDGLLQSEGITDADGDIWLQCFPRVFGYVFNPVSFWFCHRQDGSLRAIVCEVRNTFGEKHLYLLENGSKLANGEELQAKKIFHVSPFCKTEGSYRFCFMQAQHDTVGPDTQQAQKKHLARIDYADTEGPLLLTSISGCEQSMSNAHIARVMLRYPFMTIGVVLRIHIQALRLWIKRVPFISKPVPPTEELSR</sequence>
<dbReference type="PANTHER" id="PTHR33973:SF4">
    <property type="entry name" value="OS07G0153300 PROTEIN"/>
    <property type="match status" value="1"/>
</dbReference>
<dbReference type="Pfam" id="PF07103">
    <property type="entry name" value="DUF1365"/>
    <property type="match status" value="1"/>
</dbReference>
<proteinExistence type="predicted"/>
<dbReference type="InterPro" id="IPR010775">
    <property type="entry name" value="DUF1365"/>
</dbReference>
<accession>A0A318JE15</accession>
<dbReference type="OrthoDB" id="9778801at2"/>
<comment type="caution">
    <text evidence="1">The sequence shown here is derived from an EMBL/GenBank/DDBJ whole genome shotgun (WGS) entry which is preliminary data.</text>
</comment>
<dbReference type="EMBL" id="QJKB01000006">
    <property type="protein sequence ID" value="PXX41969.1"/>
    <property type="molecule type" value="Genomic_DNA"/>
</dbReference>
<gene>
    <name evidence="1" type="ORF">DFR42_106148</name>
</gene>
<name>A0A318JE15_9BURK</name>
<dbReference type="PANTHER" id="PTHR33973">
    <property type="entry name" value="OS07G0153300 PROTEIN"/>
    <property type="match status" value="1"/>
</dbReference>